<protein>
    <submittedName>
        <fullName evidence="1">Uncharacterized protein</fullName>
    </submittedName>
</protein>
<proteinExistence type="predicted"/>
<organism evidence="1 2">
    <name type="scientific">Thelohanellus kitauei</name>
    <name type="common">Myxosporean</name>
    <dbReference type="NCBI Taxonomy" id="669202"/>
    <lineage>
        <taxon>Eukaryota</taxon>
        <taxon>Metazoa</taxon>
        <taxon>Cnidaria</taxon>
        <taxon>Myxozoa</taxon>
        <taxon>Myxosporea</taxon>
        <taxon>Bivalvulida</taxon>
        <taxon>Platysporina</taxon>
        <taxon>Myxobolidae</taxon>
        <taxon>Thelohanellus</taxon>
    </lineage>
</organism>
<comment type="caution">
    <text evidence="1">The sequence shown here is derived from an EMBL/GenBank/DDBJ whole genome shotgun (WGS) entry which is preliminary data.</text>
</comment>
<dbReference type="Proteomes" id="UP000031668">
    <property type="component" value="Unassembled WGS sequence"/>
</dbReference>
<dbReference type="EMBL" id="JWZT01002915">
    <property type="protein sequence ID" value="KII68174.1"/>
    <property type="molecule type" value="Genomic_DNA"/>
</dbReference>
<dbReference type="AlphaFoldDB" id="A0A0C2IRY4"/>
<keyword evidence="2" id="KW-1185">Reference proteome</keyword>
<evidence type="ECO:0000313" key="2">
    <source>
        <dbReference type="Proteomes" id="UP000031668"/>
    </source>
</evidence>
<evidence type="ECO:0000313" key="1">
    <source>
        <dbReference type="EMBL" id="KII68174.1"/>
    </source>
</evidence>
<sequence>MSNPHKVVCDYKDGTSGCFLYYFVFSQEIRLLYKHSVKLFAFVGRCTAHNVLPQSAIFITQRQENHALLHPADHSKCNVKSESSCSRTYDSSSLTQRSPTRPLGYVTLLQNIIYPYTVLKNQYPYCSDFNCW</sequence>
<accession>A0A0C2IRY4</accession>
<gene>
    <name evidence="1" type="ORF">RF11_10975</name>
</gene>
<reference evidence="1 2" key="1">
    <citation type="journal article" date="2014" name="Genome Biol. Evol.">
        <title>The genome of the myxosporean Thelohanellus kitauei shows adaptations to nutrient acquisition within its fish host.</title>
        <authorList>
            <person name="Yang Y."/>
            <person name="Xiong J."/>
            <person name="Zhou Z."/>
            <person name="Huo F."/>
            <person name="Miao W."/>
            <person name="Ran C."/>
            <person name="Liu Y."/>
            <person name="Zhang J."/>
            <person name="Feng J."/>
            <person name="Wang M."/>
            <person name="Wang M."/>
            <person name="Wang L."/>
            <person name="Yao B."/>
        </authorList>
    </citation>
    <scope>NUCLEOTIDE SEQUENCE [LARGE SCALE GENOMIC DNA]</scope>
    <source>
        <strain evidence="1">Wuqing</strain>
    </source>
</reference>
<name>A0A0C2IRY4_THEKT</name>